<feature type="transmembrane region" description="Helical" evidence="2">
    <location>
        <begin position="154"/>
        <end position="180"/>
    </location>
</feature>
<evidence type="ECO:0000313" key="3">
    <source>
        <dbReference type="EMBL" id="ACE83764.1"/>
    </source>
</evidence>
<name>B3PLI9_CELJU</name>
<keyword evidence="2" id="KW-0472">Membrane</keyword>
<dbReference type="KEGG" id="cja:CJA_2609"/>
<dbReference type="HOGENOM" id="CLU_079007_0_0_6"/>
<keyword evidence="4" id="KW-1185">Reference proteome</keyword>
<keyword evidence="2" id="KW-1133">Transmembrane helix</keyword>
<feature type="compositionally biased region" description="Basic residues" evidence="1">
    <location>
        <begin position="257"/>
        <end position="268"/>
    </location>
</feature>
<evidence type="ECO:0000256" key="2">
    <source>
        <dbReference type="SAM" id="Phobius"/>
    </source>
</evidence>
<keyword evidence="2" id="KW-0812">Transmembrane</keyword>
<protein>
    <recommendedName>
        <fullName evidence="5">DUF1461 domain-containing protein</fullName>
    </recommendedName>
</protein>
<dbReference type="InterPro" id="IPR010178">
    <property type="entry name" value="Lit"/>
</dbReference>
<dbReference type="Pfam" id="PF07314">
    <property type="entry name" value="Lit"/>
    <property type="match status" value="1"/>
</dbReference>
<dbReference type="RefSeq" id="WP_012488205.1">
    <property type="nucleotide sequence ID" value="NC_010995.1"/>
</dbReference>
<feature type="transmembrane region" description="Helical" evidence="2">
    <location>
        <begin position="209"/>
        <end position="230"/>
    </location>
</feature>
<evidence type="ECO:0000313" key="4">
    <source>
        <dbReference type="Proteomes" id="UP000001036"/>
    </source>
</evidence>
<dbReference type="EMBL" id="CP000934">
    <property type="protein sequence ID" value="ACE83764.1"/>
    <property type="molecule type" value="Genomic_DNA"/>
</dbReference>
<dbReference type="Proteomes" id="UP000001036">
    <property type="component" value="Chromosome"/>
</dbReference>
<organism evidence="3 4">
    <name type="scientific">Cellvibrio japonicus (strain Ueda107)</name>
    <name type="common">Pseudomonas fluorescens subsp. cellulosa</name>
    <dbReference type="NCBI Taxonomy" id="498211"/>
    <lineage>
        <taxon>Bacteria</taxon>
        <taxon>Pseudomonadati</taxon>
        <taxon>Pseudomonadota</taxon>
        <taxon>Gammaproteobacteria</taxon>
        <taxon>Cellvibrionales</taxon>
        <taxon>Cellvibrionaceae</taxon>
        <taxon>Cellvibrio</taxon>
    </lineage>
</organism>
<reference evidence="3 4" key="1">
    <citation type="journal article" date="2008" name="J. Bacteriol.">
        <title>Insights into plant cell wall degradation from the genome sequence of the soil bacterium Cellvibrio japonicus.</title>
        <authorList>
            <person name="Deboy R.T."/>
            <person name="Mongodin E.F."/>
            <person name="Fouts D.E."/>
            <person name="Tailford L.E."/>
            <person name="Khouri H."/>
            <person name="Emerson J.B."/>
            <person name="Mohamoud Y."/>
            <person name="Watkins K."/>
            <person name="Henrissat B."/>
            <person name="Gilbert H.J."/>
            <person name="Nelson K.E."/>
        </authorList>
    </citation>
    <scope>NUCLEOTIDE SEQUENCE [LARGE SCALE GENOMIC DNA]</scope>
    <source>
        <strain evidence="3 4">Ueda107</strain>
    </source>
</reference>
<dbReference type="eggNOG" id="ENOG5030EEF">
    <property type="taxonomic scope" value="Bacteria"/>
</dbReference>
<evidence type="ECO:0008006" key="5">
    <source>
        <dbReference type="Google" id="ProtNLM"/>
    </source>
</evidence>
<dbReference type="STRING" id="498211.CJA_2609"/>
<sequence length="268" mass="30723">MKPLKNMLFWPVLFISQTIALALLCWHLLAQVHFAYPAGYQLLDLQSHIAEFAPLNRHKDDFELATKEDHWRLFGEISDAVQNHGEGLRDIRYRLANGETTAFMHEAEIIHLQDVANVIDIFYMTGAVCWLLWLITLAIAYWQRFSLPSPRKILLGFIGSLLVLSLIIIAIGPTSVFYWLHVQIFPDEHQWFFYYQDSLMTTLMKAPDIFAFICVLLVLLLTLFWGASFWGMKTLLSKPEINAPPPAKNTRATNTKAAKKNAHPKPGQ</sequence>
<evidence type="ECO:0000256" key="1">
    <source>
        <dbReference type="SAM" id="MobiDB-lite"/>
    </source>
</evidence>
<dbReference type="OrthoDB" id="7836096at2"/>
<feature type="region of interest" description="Disordered" evidence="1">
    <location>
        <begin position="242"/>
        <end position="268"/>
    </location>
</feature>
<proteinExistence type="predicted"/>
<gene>
    <name evidence="3" type="ordered locus">CJA_2609</name>
</gene>
<feature type="transmembrane region" description="Helical" evidence="2">
    <location>
        <begin position="121"/>
        <end position="142"/>
    </location>
</feature>
<accession>B3PLI9</accession>
<dbReference type="AlphaFoldDB" id="B3PLI9"/>